<evidence type="ECO:0000313" key="2">
    <source>
        <dbReference type="Proteomes" id="UP000245638"/>
    </source>
</evidence>
<evidence type="ECO:0008006" key="3">
    <source>
        <dbReference type="Google" id="ProtNLM"/>
    </source>
</evidence>
<sequence length="550" mass="61461">MRKDALLSLSMLLIILSLAVITVYQQPVAVKEIHLPNVVVRQINQIVSTYYQYVINNISVENFTLALQMVSKAPSQYSELNSNLSALIFYLQSLLNSTSLSLKEYYLLKTNESLSQLKNLVGFYSLNVTLTPIYSLLNKIYVGILQQESELIKTEIQLSVTNSTVPGGNITITGKLLTYNGTPLPFYTVYITLLNKQYSVITNSIGSFELNLTLPQIYVREIEVTAYFLPTNVYAGSLTTAKVFLNYYQPEIQASLNQTRGFEGEKLTLNFELKTISTDNTIVISIFNSSYTITDVEPNVTYSTIVTLPNITGPQNITVTSLPQGNIAPASVKLTVNVTYFSANISFKSPCFVIAGLPANIHGCTTPKFNGEVLVMIGNNKYYTHVTDGQFSVSVVIPPTLNLGNTPISVSALPPYSGTTVKSVFVINVLDFVPLGVVGYLAYYALSSRTVEVKREEKKKEEVGERKKFIFTDPIALAYYQALTAIEKITNEEMRDYYTVREYLNLVRGKIDENKYNAFSRLTFLFELRVYGNYALDLAEVNELLKVIMS</sequence>
<accession>A0A2T9X9U4</accession>
<gene>
    <name evidence="1" type="ORF">DDW13_02080</name>
</gene>
<dbReference type="SUPFAM" id="SSF49464">
    <property type="entry name" value="Carboxypeptidase regulatory domain-like"/>
    <property type="match status" value="1"/>
</dbReference>
<dbReference type="AlphaFoldDB" id="A0A2T9X9U4"/>
<dbReference type="Proteomes" id="UP000245638">
    <property type="component" value="Unassembled WGS sequence"/>
</dbReference>
<dbReference type="InterPro" id="IPR008969">
    <property type="entry name" value="CarboxyPept-like_regulatory"/>
</dbReference>
<dbReference type="EMBL" id="QEFD01000064">
    <property type="protein sequence ID" value="PVU76825.1"/>
    <property type="molecule type" value="Genomic_DNA"/>
</dbReference>
<organism evidence="1 2">
    <name type="scientific">Acidianus hospitalis</name>
    <dbReference type="NCBI Taxonomy" id="563177"/>
    <lineage>
        <taxon>Archaea</taxon>
        <taxon>Thermoproteota</taxon>
        <taxon>Thermoprotei</taxon>
        <taxon>Sulfolobales</taxon>
        <taxon>Sulfolobaceae</taxon>
        <taxon>Acidianus</taxon>
    </lineage>
</organism>
<name>A0A2T9X9U4_9CREN</name>
<evidence type="ECO:0000313" key="1">
    <source>
        <dbReference type="EMBL" id="PVU76825.1"/>
    </source>
</evidence>
<reference evidence="1 2" key="1">
    <citation type="journal article" date="2015" name="Appl. Environ. Microbiol.">
        <title>Nanoarchaeota, Their Sulfolobales Host, and Nanoarchaeota Virus Distribution across Yellowstone National Park Hot Springs.</title>
        <authorList>
            <person name="Munson-McGee J.H."/>
            <person name="Field E.K."/>
            <person name="Bateson M."/>
            <person name="Rooney C."/>
            <person name="Stepanauskas R."/>
            <person name="Young M.J."/>
        </authorList>
    </citation>
    <scope>NUCLEOTIDE SEQUENCE [LARGE SCALE GENOMIC DNA]</scope>
    <source>
        <strain evidence="1">SCGC AC-742_N10</strain>
    </source>
</reference>
<comment type="caution">
    <text evidence="1">The sequence shown here is derived from an EMBL/GenBank/DDBJ whole genome shotgun (WGS) entry which is preliminary data.</text>
</comment>
<protein>
    <recommendedName>
        <fullName evidence="3">DUF4129 domain-containing protein</fullName>
    </recommendedName>
</protein>
<proteinExistence type="predicted"/>